<organism evidence="1 2">
    <name type="scientific">Alkalicoccus daliensis</name>
    <dbReference type="NCBI Taxonomy" id="745820"/>
    <lineage>
        <taxon>Bacteria</taxon>
        <taxon>Bacillati</taxon>
        <taxon>Bacillota</taxon>
        <taxon>Bacilli</taxon>
        <taxon>Bacillales</taxon>
        <taxon>Bacillaceae</taxon>
        <taxon>Alkalicoccus</taxon>
    </lineage>
</organism>
<reference evidence="2" key="1">
    <citation type="submission" date="2016-10" db="EMBL/GenBank/DDBJ databases">
        <authorList>
            <person name="Varghese N."/>
            <person name="Submissions S."/>
        </authorList>
    </citation>
    <scope>NUCLEOTIDE SEQUENCE [LARGE SCALE GENOMIC DNA]</scope>
    <source>
        <strain evidence="2">CGMCC 1.10369</strain>
    </source>
</reference>
<evidence type="ECO:0000313" key="2">
    <source>
        <dbReference type="Proteomes" id="UP000198778"/>
    </source>
</evidence>
<dbReference type="AlphaFoldDB" id="A0A1H0IAU0"/>
<proteinExistence type="predicted"/>
<accession>A0A1H0IAU0</accession>
<protein>
    <submittedName>
        <fullName evidence="1">Uncharacterized protein</fullName>
    </submittedName>
</protein>
<dbReference type="EMBL" id="FNIL01000010">
    <property type="protein sequence ID" value="SDO28528.1"/>
    <property type="molecule type" value="Genomic_DNA"/>
</dbReference>
<gene>
    <name evidence="1" type="ORF">SAMN04488053_11072</name>
</gene>
<sequence>MLVDHGLFIENNLISHDTICVPAGNSIWIGGDFNILSCGYYETEAPAIIKGKVELQNTAEFITNSLHIDKELILKGESSLSVLKSA</sequence>
<keyword evidence="2" id="KW-1185">Reference proteome</keyword>
<name>A0A1H0IAU0_9BACI</name>
<dbReference type="STRING" id="745820.SAMN04488053_11072"/>
<dbReference type="Proteomes" id="UP000198778">
    <property type="component" value="Unassembled WGS sequence"/>
</dbReference>
<evidence type="ECO:0000313" key="1">
    <source>
        <dbReference type="EMBL" id="SDO28528.1"/>
    </source>
</evidence>